<keyword evidence="4" id="KW-0479">Metal-binding</keyword>
<dbReference type="Gene3D" id="3.90.190.20">
    <property type="entry name" value="Mur ligase, C-terminal domain"/>
    <property type="match status" value="1"/>
</dbReference>
<keyword evidence="3" id="KW-0436">Ligase</keyword>
<keyword evidence="5" id="KW-0547">Nucleotide-binding</keyword>
<dbReference type="GO" id="GO:0004326">
    <property type="term" value="F:tetrahydrofolylpolyglutamate synthase activity"/>
    <property type="evidence" value="ECO:0007669"/>
    <property type="project" value="UniProtKB-EC"/>
</dbReference>
<dbReference type="InterPro" id="IPR001645">
    <property type="entry name" value="Folylpolyglutamate_synth"/>
</dbReference>
<feature type="domain" description="Mur ligase C-terminal" evidence="10">
    <location>
        <begin position="266"/>
        <end position="349"/>
    </location>
</feature>
<evidence type="ECO:0000259" key="11">
    <source>
        <dbReference type="Pfam" id="PF08245"/>
    </source>
</evidence>
<dbReference type="Pfam" id="PF08245">
    <property type="entry name" value="Mur_ligase_M"/>
    <property type="match status" value="1"/>
</dbReference>
<dbReference type="NCBIfam" id="TIGR01499">
    <property type="entry name" value="folC"/>
    <property type="match status" value="1"/>
</dbReference>
<feature type="domain" description="Mur ligase central" evidence="11">
    <location>
        <begin position="47"/>
        <end position="214"/>
    </location>
</feature>
<evidence type="ECO:0000256" key="8">
    <source>
        <dbReference type="ARBA" id="ARBA00030592"/>
    </source>
</evidence>
<dbReference type="RefSeq" id="WP_006830951.1">
    <property type="nucleotide sequence ID" value="NZ_AJYB01000059.1"/>
</dbReference>
<dbReference type="GO" id="GO:0005524">
    <property type="term" value="F:ATP binding"/>
    <property type="evidence" value="ECO:0007669"/>
    <property type="project" value="UniProtKB-KW"/>
</dbReference>
<dbReference type="GO" id="GO:0046872">
    <property type="term" value="F:metal ion binding"/>
    <property type="evidence" value="ECO:0007669"/>
    <property type="project" value="UniProtKB-KW"/>
</dbReference>
<evidence type="ECO:0000313" key="13">
    <source>
        <dbReference type="Proteomes" id="UP000004725"/>
    </source>
</evidence>
<sequence length="395" mass="43566">MIIGLEQYKTKWNIHTDSAIHPGLGAIKAALEELGNPHHVGKFIHLAGTNGKGSTAAFLSAILQAHEHSVGNFYSPCIEDLHDQIQIDGKPISPDELASAMQQLSLLKTPLTDFELLTAAAFVIFQKRAPDFAIIEAGMGGALDSTNVIDPEIAIIPSISIDHTHFLGDTIDKITHHKAGIIKKWKPVIVGELPQEAMDIVQETADRLHAEVIQLNYLTDAPLKLKGAHQQKNASLALEAAKELLGLEFNEEKARHGLSAATLAYRFERVLPGIIFDGAHNKASVDALVATIKATFPGRPIHIVMGIFRDKDYAYILRQLETVSDHFTFIDFDNERALPARKLFDESRSERKTITNLCDILPVYGGKEETIVMGSLYLLAVLRNSGRSFFQHYQS</sequence>
<comment type="similarity">
    <text evidence="1">Belongs to the folylpolyglutamate synthase family.</text>
</comment>
<dbReference type="AlphaFoldDB" id="A0AA87IIQ8"/>
<dbReference type="PROSITE" id="PS01012">
    <property type="entry name" value="FOLYLPOLYGLU_SYNT_2"/>
    <property type="match status" value="1"/>
</dbReference>
<comment type="catalytic activity">
    <reaction evidence="9">
        <text>(6S)-5,6,7,8-tetrahydrofolyl-(gamma-L-Glu)(n) + L-glutamate + ATP = (6S)-5,6,7,8-tetrahydrofolyl-(gamma-L-Glu)(n+1) + ADP + phosphate + H(+)</text>
        <dbReference type="Rhea" id="RHEA:10580"/>
        <dbReference type="Rhea" id="RHEA-COMP:14738"/>
        <dbReference type="Rhea" id="RHEA-COMP:14740"/>
        <dbReference type="ChEBI" id="CHEBI:15378"/>
        <dbReference type="ChEBI" id="CHEBI:29985"/>
        <dbReference type="ChEBI" id="CHEBI:30616"/>
        <dbReference type="ChEBI" id="CHEBI:43474"/>
        <dbReference type="ChEBI" id="CHEBI:141005"/>
        <dbReference type="ChEBI" id="CHEBI:456216"/>
        <dbReference type="EC" id="6.3.2.17"/>
    </reaction>
</comment>
<evidence type="ECO:0000256" key="3">
    <source>
        <dbReference type="ARBA" id="ARBA00022598"/>
    </source>
</evidence>
<dbReference type="InterPro" id="IPR004101">
    <property type="entry name" value="Mur_ligase_C"/>
</dbReference>
<dbReference type="InterPro" id="IPR013221">
    <property type="entry name" value="Mur_ligase_cen"/>
</dbReference>
<evidence type="ECO:0000256" key="9">
    <source>
        <dbReference type="ARBA" id="ARBA00047493"/>
    </source>
</evidence>
<dbReference type="SUPFAM" id="SSF53244">
    <property type="entry name" value="MurD-like peptide ligases, peptide-binding domain"/>
    <property type="match status" value="1"/>
</dbReference>
<evidence type="ECO:0000313" key="12">
    <source>
        <dbReference type="EMBL" id="EIM05628.1"/>
    </source>
</evidence>
<dbReference type="PIRSF" id="PIRSF001563">
    <property type="entry name" value="Folylpolyglu_synth"/>
    <property type="match status" value="1"/>
</dbReference>
<dbReference type="Proteomes" id="UP000004725">
    <property type="component" value="Unassembled WGS sequence"/>
</dbReference>
<proteinExistence type="inferred from homology"/>
<dbReference type="InterPro" id="IPR018109">
    <property type="entry name" value="Folylpolyglutamate_synth_CS"/>
</dbReference>
<dbReference type="Gene3D" id="3.40.1190.10">
    <property type="entry name" value="Mur-like, catalytic domain"/>
    <property type="match status" value="1"/>
</dbReference>
<evidence type="ECO:0000256" key="7">
    <source>
        <dbReference type="ARBA" id="ARBA00022842"/>
    </source>
</evidence>
<dbReference type="InterPro" id="IPR036615">
    <property type="entry name" value="Mur_ligase_C_dom_sf"/>
</dbReference>
<protein>
    <recommendedName>
        <fullName evidence="2">tetrahydrofolate synthase</fullName>
        <ecNumber evidence="2">6.3.2.17</ecNumber>
    </recommendedName>
    <alternativeName>
        <fullName evidence="8">Tetrahydrofolylpolyglutamate synthase</fullName>
    </alternativeName>
</protein>
<organism evidence="12 13">
    <name type="scientific">Planococcus antarcticus DSM 14505</name>
    <dbReference type="NCBI Taxonomy" id="1185653"/>
    <lineage>
        <taxon>Bacteria</taxon>
        <taxon>Bacillati</taxon>
        <taxon>Bacillota</taxon>
        <taxon>Bacilli</taxon>
        <taxon>Bacillales</taxon>
        <taxon>Caryophanaceae</taxon>
        <taxon>Planococcus</taxon>
    </lineage>
</organism>
<evidence type="ECO:0000256" key="4">
    <source>
        <dbReference type="ARBA" id="ARBA00022723"/>
    </source>
</evidence>
<dbReference type="Pfam" id="PF02875">
    <property type="entry name" value="Mur_ligase_C"/>
    <property type="match status" value="1"/>
</dbReference>
<evidence type="ECO:0000259" key="10">
    <source>
        <dbReference type="Pfam" id="PF02875"/>
    </source>
</evidence>
<accession>A0AA87IIQ8</accession>
<comment type="caution">
    <text evidence="12">The sequence shown here is derived from an EMBL/GenBank/DDBJ whole genome shotgun (WGS) entry which is preliminary data.</text>
</comment>
<dbReference type="PANTHER" id="PTHR11136">
    <property type="entry name" value="FOLYLPOLYGLUTAMATE SYNTHASE-RELATED"/>
    <property type="match status" value="1"/>
</dbReference>
<dbReference type="PANTHER" id="PTHR11136:SF0">
    <property type="entry name" value="DIHYDROFOLATE SYNTHETASE-RELATED"/>
    <property type="match status" value="1"/>
</dbReference>
<evidence type="ECO:0000256" key="2">
    <source>
        <dbReference type="ARBA" id="ARBA00013025"/>
    </source>
</evidence>
<keyword evidence="6" id="KW-0067">ATP-binding</keyword>
<dbReference type="EC" id="6.3.2.17" evidence="2"/>
<dbReference type="EMBL" id="AJYB01000059">
    <property type="protein sequence ID" value="EIM05628.1"/>
    <property type="molecule type" value="Genomic_DNA"/>
</dbReference>
<dbReference type="InterPro" id="IPR036565">
    <property type="entry name" value="Mur-like_cat_sf"/>
</dbReference>
<keyword evidence="7" id="KW-0460">Magnesium</keyword>
<dbReference type="GO" id="GO:0008841">
    <property type="term" value="F:dihydrofolate synthase activity"/>
    <property type="evidence" value="ECO:0007669"/>
    <property type="project" value="TreeGrafter"/>
</dbReference>
<reference evidence="12 13" key="1">
    <citation type="journal article" date="2012" name="J. Bacteriol.">
        <title>Genome Sequence of the Antarctic Psychrophile Bacterium Planococcus antarcticus DSM 14505.</title>
        <authorList>
            <person name="Margolles A."/>
            <person name="Gueimonde M."/>
            <person name="Sanchez B."/>
        </authorList>
    </citation>
    <scope>NUCLEOTIDE SEQUENCE [LARGE SCALE GENOMIC DNA]</scope>
    <source>
        <strain evidence="12 13">DSM 14505</strain>
    </source>
</reference>
<evidence type="ECO:0000256" key="6">
    <source>
        <dbReference type="ARBA" id="ARBA00022840"/>
    </source>
</evidence>
<evidence type="ECO:0000256" key="5">
    <source>
        <dbReference type="ARBA" id="ARBA00022741"/>
    </source>
</evidence>
<evidence type="ECO:0000256" key="1">
    <source>
        <dbReference type="ARBA" id="ARBA00008276"/>
    </source>
</evidence>
<dbReference type="GO" id="GO:0005737">
    <property type="term" value="C:cytoplasm"/>
    <property type="evidence" value="ECO:0007669"/>
    <property type="project" value="TreeGrafter"/>
</dbReference>
<name>A0AA87IIQ8_9BACL</name>
<gene>
    <name evidence="12" type="ORF">A1A1_14969</name>
</gene>
<dbReference type="SUPFAM" id="SSF53623">
    <property type="entry name" value="MurD-like peptide ligases, catalytic domain"/>
    <property type="match status" value="1"/>
</dbReference>